<feature type="domain" description="Fe2OG dioxygenase" evidence="1">
    <location>
        <begin position="95"/>
        <end position="192"/>
    </location>
</feature>
<comment type="caution">
    <text evidence="2">The sequence shown here is derived from an EMBL/GenBank/DDBJ whole genome shotgun (WGS) entry which is preliminary data.</text>
</comment>
<dbReference type="Proteomes" id="UP000177506">
    <property type="component" value="Unassembled WGS sequence"/>
</dbReference>
<organism evidence="2 3">
    <name type="scientific">Hymenobacter coccineus</name>
    <dbReference type="NCBI Taxonomy" id="1908235"/>
    <lineage>
        <taxon>Bacteria</taxon>
        <taxon>Pseudomonadati</taxon>
        <taxon>Bacteroidota</taxon>
        <taxon>Cytophagia</taxon>
        <taxon>Cytophagales</taxon>
        <taxon>Hymenobacteraceae</taxon>
        <taxon>Hymenobacter</taxon>
    </lineage>
</organism>
<dbReference type="PANTHER" id="PTHR31212">
    <property type="entry name" value="ALPHA-KETOGLUTARATE-DEPENDENT DIOXYGENASE ALKB HOMOLOG 3"/>
    <property type="match status" value="1"/>
</dbReference>
<dbReference type="PANTHER" id="PTHR31212:SF4">
    <property type="entry name" value="ALPHA-KETOGLUTARATE-DEPENDENT DIOXYGENASE ALKB HOMOLOG 3"/>
    <property type="match status" value="1"/>
</dbReference>
<reference evidence="2 3" key="1">
    <citation type="submission" date="2016-08" db="EMBL/GenBank/DDBJ databases">
        <title>Hymenobacter coccineus sp. nov., Hymenobacter lapidarius sp. nov. and Hymenobacter glacialis sp. nov., isolated from Antarctic soil.</title>
        <authorList>
            <person name="Sedlacek I."/>
            <person name="Kralova S."/>
            <person name="Kyrova K."/>
            <person name="Maslanova I."/>
            <person name="Stankova E."/>
            <person name="Vrbovska V."/>
            <person name="Nemec M."/>
            <person name="Bartak M."/>
            <person name="Svec P."/>
            <person name="Busse H.-J."/>
            <person name="Pantucek R."/>
        </authorList>
    </citation>
    <scope>NUCLEOTIDE SEQUENCE [LARGE SCALE GENOMIC DNA]</scope>
    <source>
        <strain evidence="2 3">CCM 8649</strain>
    </source>
</reference>
<name>A0A1G1SU48_9BACT</name>
<dbReference type="Gene3D" id="2.60.120.590">
    <property type="entry name" value="Alpha-ketoglutarate-dependent dioxygenase AlkB-like"/>
    <property type="match status" value="1"/>
</dbReference>
<dbReference type="EMBL" id="MDZA01000437">
    <property type="protein sequence ID" value="OGX82139.1"/>
    <property type="molecule type" value="Genomic_DNA"/>
</dbReference>
<dbReference type="SUPFAM" id="SSF51197">
    <property type="entry name" value="Clavaminate synthase-like"/>
    <property type="match status" value="1"/>
</dbReference>
<evidence type="ECO:0000313" key="2">
    <source>
        <dbReference type="EMBL" id="OGX82139.1"/>
    </source>
</evidence>
<keyword evidence="3" id="KW-1185">Reference proteome</keyword>
<protein>
    <recommendedName>
        <fullName evidence="1">Fe2OG dioxygenase domain-containing protein</fullName>
    </recommendedName>
</protein>
<dbReference type="GO" id="GO:0051213">
    <property type="term" value="F:dioxygenase activity"/>
    <property type="evidence" value="ECO:0007669"/>
    <property type="project" value="InterPro"/>
</dbReference>
<evidence type="ECO:0000313" key="3">
    <source>
        <dbReference type="Proteomes" id="UP000177506"/>
    </source>
</evidence>
<dbReference type="InterPro" id="IPR005123">
    <property type="entry name" value="Oxoglu/Fe-dep_dioxygenase_dom"/>
</dbReference>
<dbReference type="InterPro" id="IPR027450">
    <property type="entry name" value="AlkB-like"/>
</dbReference>
<accession>A0A1G1SU48</accession>
<gene>
    <name evidence="2" type="ORF">BEN49_02965</name>
</gene>
<dbReference type="InterPro" id="IPR032854">
    <property type="entry name" value="ALKBH3"/>
</dbReference>
<dbReference type="InterPro" id="IPR037151">
    <property type="entry name" value="AlkB-like_sf"/>
</dbReference>
<dbReference type="AlphaFoldDB" id="A0A1G1SU48"/>
<proteinExistence type="predicted"/>
<dbReference type="PROSITE" id="PS51471">
    <property type="entry name" value="FE2OG_OXY"/>
    <property type="match status" value="1"/>
</dbReference>
<dbReference type="Pfam" id="PF13532">
    <property type="entry name" value="2OG-FeII_Oxy_2"/>
    <property type="match status" value="1"/>
</dbReference>
<evidence type="ECO:0000259" key="1">
    <source>
        <dbReference type="PROSITE" id="PS51471"/>
    </source>
</evidence>
<sequence>MNTLLTKGTIAPPVQFYPDFLNPADNLDWFTKSKALYWVRGEMTMYGKKIPVPREEALFGDDFRYEYRGALIKAEPWPDFLLEARNRIQALCGLTFNFAVGNRYVTGKDSIGWHSDSFPQIGKRPAVASLSLGSTRRFKLRHKASGEVVDYELESGSLLIMLPGCQEEWEHAVLKTARPVGERINWTFRPHREAQL</sequence>
<dbReference type="GO" id="GO:0006307">
    <property type="term" value="P:DNA alkylation repair"/>
    <property type="evidence" value="ECO:0007669"/>
    <property type="project" value="InterPro"/>
</dbReference>